<dbReference type="Proteomes" id="UP000005237">
    <property type="component" value="Unassembled WGS sequence"/>
</dbReference>
<reference evidence="1" key="2">
    <citation type="submission" date="2022-06" db="UniProtKB">
        <authorList>
            <consortium name="EnsemblMetazoa"/>
        </authorList>
    </citation>
    <scope>IDENTIFICATION</scope>
    <source>
        <strain evidence="1">DF5081</strain>
    </source>
</reference>
<evidence type="ECO:0000313" key="2">
    <source>
        <dbReference type="Proteomes" id="UP000005237"/>
    </source>
</evidence>
<organism evidence="1 2">
    <name type="scientific">Caenorhabditis japonica</name>
    <dbReference type="NCBI Taxonomy" id="281687"/>
    <lineage>
        <taxon>Eukaryota</taxon>
        <taxon>Metazoa</taxon>
        <taxon>Ecdysozoa</taxon>
        <taxon>Nematoda</taxon>
        <taxon>Chromadorea</taxon>
        <taxon>Rhabditida</taxon>
        <taxon>Rhabditina</taxon>
        <taxon>Rhabditomorpha</taxon>
        <taxon>Rhabditoidea</taxon>
        <taxon>Rhabditidae</taxon>
        <taxon>Peloderinae</taxon>
        <taxon>Caenorhabditis</taxon>
    </lineage>
</organism>
<name>A0A8R1IPK1_CAEJA</name>
<protein>
    <submittedName>
        <fullName evidence="1">Uncharacterized protein</fullName>
    </submittedName>
</protein>
<dbReference type="AlphaFoldDB" id="A0A8R1IPK1"/>
<proteinExistence type="predicted"/>
<dbReference type="InterPro" id="IPR009667">
    <property type="entry name" value="DUF1258"/>
</dbReference>
<sequence>MRAHHSRSSCFYCLSPETYYKHSGRRRVEIRPGEHTIFDSKNGRNGFGDIPAEVVNYLAIYETPIDMLHNFGEGIGYRIISGTLHIMAPGHFNPDFSNQGSAICRLFFLGLFPTKN</sequence>
<dbReference type="Pfam" id="PF06869">
    <property type="entry name" value="DUF1258"/>
    <property type="match status" value="1"/>
</dbReference>
<keyword evidence="2" id="KW-1185">Reference proteome</keyword>
<evidence type="ECO:0000313" key="1">
    <source>
        <dbReference type="EnsemblMetazoa" id="CJA39015.1"/>
    </source>
</evidence>
<reference evidence="2" key="1">
    <citation type="submission" date="2010-08" db="EMBL/GenBank/DDBJ databases">
        <authorList>
            <consortium name="Caenorhabditis japonica Sequencing Consortium"/>
            <person name="Wilson R.K."/>
        </authorList>
    </citation>
    <scope>NUCLEOTIDE SEQUENCE [LARGE SCALE GENOMIC DNA]</scope>
    <source>
        <strain evidence="2">DF5081</strain>
    </source>
</reference>
<dbReference type="EnsemblMetazoa" id="CJA39015.1">
    <property type="protein sequence ID" value="CJA39015.1"/>
    <property type="gene ID" value="WBGene00214862"/>
</dbReference>
<accession>A0A8R1IPK1</accession>